<gene>
    <name evidence="1" type="ORF">CCAX7_41600</name>
</gene>
<dbReference type="InterPro" id="IPR017581">
    <property type="entry name" value="AtpR-like"/>
</dbReference>
<accession>A0A402CXZ0</accession>
<evidence type="ECO:0000313" key="2">
    <source>
        <dbReference type="Proteomes" id="UP000287394"/>
    </source>
</evidence>
<dbReference type="NCBIfam" id="TIGR03165">
    <property type="entry name" value="F1F0_chp_2"/>
    <property type="match status" value="1"/>
</dbReference>
<dbReference type="EMBL" id="AP025739">
    <property type="protein sequence ID" value="BDI32109.1"/>
    <property type="molecule type" value="Genomic_DNA"/>
</dbReference>
<dbReference type="Proteomes" id="UP000287394">
    <property type="component" value="Chromosome"/>
</dbReference>
<evidence type="ECO:0000313" key="1">
    <source>
        <dbReference type="EMBL" id="BDI32109.1"/>
    </source>
</evidence>
<reference evidence="1 2" key="1">
    <citation type="journal article" date="2019" name="Int. J. Syst. Evol. Microbiol.">
        <title>Capsulimonas corticalis gen. nov., sp. nov., an aerobic capsulated bacterium, of a novel bacterial order, Capsulimonadales ord. nov., of the class Armatimonadia of the phylum Armatimonadetes.</title>
        <authorList>
            <person name="Li J."/>
            <person name="Kudo C."/>
            <person name="Tonouchi A."/>
        </authorList>
    </citation>
    <scope>NUCLEOTIDE SEQUENCE [LARGE SCALE GENOMIC DNA]</scope>
    <source>
        <strain evidence="1 2">AX-7</strain>
    </source>
</reference>
<keyword evidence="2" id="KW-1185">Reference proteome</keyword>
<dbReference type="OrthoDB" id="467414at2"/>
<name>A0A402CXZ0_9BACT</name>
<dbReference type="AlphaFoldDB" id="A0A402CXZ0"/>
<organism evidence="1 2">
    <name type="scientific">Capsulimonas corticalis</name>
    <dbReference type="NCBI Taxonomy" id="2219043"/>
    <lineage>
        <taxon>Bacteria</taxon>
        <taxon>Bacillati</taxon>
        <taxon>Armatimonadota</taxon>
        <taxon>Armatimonadia</taxon>
        <taxon>Capsulimonadales</taxon>
        <taxon>Capsulimonadaceae</taxon>
        <taxon>Capsulimonas</taxon>
    </lineage>
</organism>
<dbReference type="Pfam" id="PF12966">
    <property type="entry name" value="AtpR"/>
    <property type="match status" value="1"/>
</dbReference>
<dbReference type="RefSeq" id="WP_119322194.1">
    <property type="nucleotide sequence ID" value="NZ_AP025739.1"/>
</dbReference>
<sequence length="106" mass="11682">MNEILLRIAAGIAGGLLGAIFFGGLWWTVRKGIASERPAFWFFGSLMTRMSIALIGFYFVSGSHWDRTLASLLGFVIARLIVSQRTKRLEANTPGAAWEARHASQP</sequence>
<proteinExistence type="predicted"/>
<dbReference type="KEGG" id="ccot:CCAX7_41600"/>
<protein>
    <submittedName>
        <fullName evidence="1">F1F0 ATPase</fullName>
    </submittedName>
</protein>